<sequence length="317" mass="34522">MSSSRQRIGDPACLPRKSSLSLFSSGLWNAVGLQPKSLSVSRGLFFPEGPRYCSSAPASRDLVQRQGVATCRENKDVKIQEFHHHKRRRASSEQVVEFQFLYADLCEPNYEALSSYPRRNRTGKRRGTSNLKAIAEDLGLGLSPGAPTRLFQTVTGTETLIFTEKKERPNPHELPETRTAQLQEPVCSPRIFCDEDCGVPSTSMEVDAALPSKLCSLLHKEHSEHVGSDWGGAPGTSSGNSSQGAFAVEESASPLPSPLRDARSSESVKLPPSWSPDSDPMSSLAGRAPICFNPIFCTSNFAARVNAISKGRSVDEE</sequence>
<evidence type="ECO:0000313" key="3">
    <source>
        <dbReference type="Proteomes" id="UP000232323"/>
    </source>
</evidence>
<proteinExistence type="predicted"/>
<dbReference type="EMBL" id="BEGY01000024">
    <property type="protein sequence ID" value="GAX77352.1"/>
    <property type="molecule type" value="Genomic_DNA"/>
</dbReference>
<comment type="caution">
    <text evidence="2">The sequence shown here is derived from an EMBL/GenBank/DDBJ whole genome shotgun (WGS) entry which is preliminary data.</text>
</comment>
<feature type="compositionally biased region" description="Low complexity" evidence="1">
    <location>
        <begin position="271"/>
        <end position="281"/>
    </location>
</feature>
<evidence type="ECO:0000256" key="1">
    <source>
        <dbReference type="SAM" id="MobiDB-lite"/>
    </source>
</evidence>
<name>A0A250X373_9CHLO</name>
<feature type="compositionally biased region" description="Polar residues" evidence="1">
    <location>
        <begin position="235"/>
        <end position="244"/>
    </location>
</feature>
<accession>A0A250X373</accession>
<organism evidence="2 3">
    <name type="scientific">Chlamydomonas eustigma</name>
    <dbReference type="NCBI Taxonomy" id="1157962"/>
    <lineage>
        <taxon>Eukaryota</taxon>
        <taxon>Viridiplantae</taxon>
        <taxon>Chlorophyta</taxon>
        <taxon>core chlorophytes</taxon>
        <taxon>Chlorophyceae</taxon>
        <taxon>CS clade</taxon>
        <taxon>Chlamydomonadales</taxon>
        <taxon>Chlamydomonadaceae</taxon>
        <taxon>Chlamydomonas</taxon>
    </lineage>
</organism>
<dbReference type="Proteomes" id="UP000232323">
    <property type="component" value="Unassembled WGS sequence"/>
</dbReference>
<evidence type="ECO:0000313" key="2">
    <source>
        <dbReference type="EMBL" id="GAX77352.1"/>
    </source>
</evidence>
<reference evidence="2 3" key="1">
    <citation type="submission" date="2017-08" db="EMBL/GenBank/DDBJ databases">
        <title>Acidophilic green algal genome provides insights into adaptation to an acidic environment.</title>
        <authorList>
            <person name="Hirooka S."/>
            <person name="Hirose Y."/>
            <person name="Kanesaki Y."/>
            <person name="Higuchi S."/>
            <person name="Fujiwara T."/>
            <person name="Onuma R."/>
            <person name="Era A."/>
            <person name="Ohbayashi R."/>
            <person name="Uzuka A."/>
            <person name="Nozaki H."/>
            <person name="Yoshikawa H."/>
            <person name="Miyagishima S.Y."/>
        </authorList>
    </citation>
    <scope>NUCLEOTIDE SEQUENCE [LARGE SCALE GENOMIC DNA]</scope>
    <source>
        <strain evidence="2 3">NIES-2499</strain>
    </source>
</reference>
<gene>
    <name evidence="2" type="ORF">CEUSTIGMA_g4798.t1</name>
</gene>
<keyword evidence="3" id="KW-1185">Reference proteome</keyword>
<dbReference type="AlphaFoldDB" id="A0A250X373"/>
<feature type="region of interest" description="Disordered" evidence="1">
    <location>
        <begin position="225"/>
        <end position="281"/>
    </location>
</feature>
<protein>
    <submittedName>
        <fullName evidence="2">Uncharacterized protein</fullName>
    </submittedName>
</protein>